<name>A0A8S9QSJ2_BRACR</name>
<gene>
    <name evidence="1" type="ORF">F2Q69_00012906</name>
</gene>
<organism evidence="1 2">
    <name type="scientific">Brassica cretica</name>
    <name type="common">Mustard</name>
    <dbReference type="NCBI Taxonomy" id="69181"/>
    <lineage>
        <taxon>Eukaryota</taxon>
        <taxon>Viridiplantae</taxon>
        <taxon>Streptophyta</taxon>
        <taxon>Embryophyta</taxon>
        <taxon>Tracheophyta</taxon>
        <taxon>Spermatophyta</taxon>
        <taxon>Magnoliopsida</taxon>
        <taxon>eudicotyledons</taxon>
        <taxon>Gunneridae</taxon>
        <taxon>Pentapetalae</taxon>
        <taxon>rosids</taxon>
        <taxon>malvids</taxon>
        <taxon>Brassicales</taxon>
        <taxon>Brassicaceae</taxon>
        <taxon>Brassiceae</taxon>
        <taxon>Brassica</taxon>
    </lineage>
</organism>
<dbReference type="EMBL" id="QGKX02000996">
    <property type="protein sequence ID" value="KAF3554218.1"/>
    <property type="molecule type" value="Genomic_DNA"/>
</dbReference>
<sequence>MPRDVRDQCAGFRVLGLYDLYGWNRALLQGQFLSLLEVLTKILDFFYSAITLVSGILPFFNLREGYVFYEGVSAYDCLVLQDGVFIEEGLFAEKCFFKSATSRNAEDWFIFRMPRFMLEMFAGLKMLCDENVRKFCFSELHEHWNTSEETYFGISYLLKSCLEMLETSVLGLGQDLGLLLVLGGAMTNSAYVSRYSFNLIPYRFKVRDRFSAYTTCMVGTEPLSKENFKVSWKY</sequence>
<dbReference type="AlphaFoldDB" id="A0A8S9QSJ2"/>
<evidence type="ECO:0000313" key="2">
    <source>
        <dbReference type="Proteomes" id="UP000712600"/>
    </source>
</evidence>
<protein>
    <submittedName>
        <fullName evidence="1">Uncharacterized protein</fullName>
    </submittedName>
</protein>
<evidence type="ECO:0000313" key="1">
    <source>
        <dbReference type="EMBL" id="KAF3554218.1"/>
    </source>
</evidence>
<reference evidence="1" key="1">
    <citation type="submission" date="2019-12" db="EMBL/GenBank/DDBJ databases">
        <title>Genome sequencing and annotation of Brassica cretica.</title>
        <authorList>
            <person name="Studholme D.J."/>
            <person name="Sarris P."/>
        </authorList>
    </citation>
    <scope>NUCLEOTIDE SEQUENCE</scope>
    <source>
        <strain evidence="1">PFS-109/04</strain>
        <tissue evidence="1">Leaf</tissue>
    </source>
</reference>
<accession>A0A8S9QSJ2</accession>
<dbReference type="Proteomes" id="UP000712600">
    <property type="component" value="Unassembled WGS sequence"/>
</dbReference>
<proteinExistence type="predicted"/>
<comment type="caution">
    <text evidence="1">The sequence shown here is derived from an EMBL/GenBank/DDBJ whole genome shotgun (WGS) entry which is preliminary data.</text>
</comment>